<protein>
    <submittedName>
        <fullName evidence="1">Uncharacterized protein</fullName>
    </submittedName>
</protein>
<name>A0A483CZL5_9EURY</name>
<sequence length="103" mass="11729">MFWTYGTYRKAGTAGRTVLLRDLRGPDGRPLADHIWINYTAGFDAAGTLRQGDVVQFTATVGEYVRGYLGPRIEDRLARPVRIDYRLKYPRNVRRIAEAEVSP</sequence>
<comment type="caution">
    <text evidence="1">The sequence shown here is derived from an EMBL/GenBank/DDBJ whole genome shotgun (WGS) entry which is preliminary data.</text>
</comment>
<organism evidence="1 2">
    <name type="scientific">Methanofollis fontis</name>
    <dbReference type="NCBI Taxonomy" id="2052832"/>
    <lineage>
        <taxon>Archaea</taxon>
        <taxon>Methanobacteriati</taxon>
        <taxon>Methanobacteriota</taxon>
        <taxon>Stenosarchaea group</taxon>
        <taxon>Methanomicrobia</taxon>
        <taxon>Methanomicrobiales</taxon>
        <taxon>Methanomicrobiaceae</taxon>
        <taxon>Methanofollis</taxon>
    </lineage>
</organism>
<accession>A0A483CZL5</accession>
<proteinExistence type="predicted"/>
<dbReference type="AlphaFoldDB" id="A0A483CZL5"/>
<evidence type="ECO:0000313" key="2">
    <source>
        <dbReference type="Proteomes" id="UP000292580"/>
    </source>
</evidence>
<keyword evidence="2" id="KW-1185">Reference proteome</keyword>
<dbReference type="EMBL" id="PGCL01000001">
    <property type="protein sequence ID" value="TAJ45569.1"/>
    <property type="molecule type" value="Genomic_DNA"/>
</dbReference>
<reference evidence="1 2" key="1">
    <citation type="submission" date="2017-11" db="EMBL/GenBank/DDBJ databases">
        <title>Isolation and Characterization of Methanofollis Species from Methane Seep Offshore SW Taiwan.</title>
        <authorList>
            <person name="Teng N.-H."/>
            <person name="Lai M.-C."/>
            <person name="Chen S.-C."/>
        </authorList>
    </citation>
    <scope>NUCLEOTIDE SEQUENCE [LARGE SCALE GENOMIC DNA]</scope>
    <source>
        <strain evidence="1 2">FWC-SCC2</strain>
    </source>
</reference>
<gene>
    <name evidence="1" type="ORF">CUJ86_02255</name>
</gene>
<evidence type="ECO:0000313" key="1">
    <source>
        <dbReference type="EMBL" id="TAJ45569.1"/>
    </source>
</evidence>
<dbReference type="Proteomes" id="UP000292580">
    <property type="component" value="Unassembled WGS sequence"/>
</dbReference>